<gene>
    <name evidence="4" type="ORF">AKAME5_001949100</name>
</gene>
<dbReference type="InterPro" id="IPR025307">
    <property type="entry name" value="FIIND_dom"/>
</dbReference>
<name>A0AAD3NBE3_LATJO</name>
<dbReference type="Proteomes" id="UP001279410">
    <property type="component" value="Unassembled WGS sequence"/>
</dbReference>
<evidence type="ECO:0000259" key="3">
    <source>
        <dbReference type="PROSITE" id="PS51830"/>
    </source>
</evidence>
<evidence type="ECO:0000313" key="5">
    <source>
        <dbReference type="Proteomes" id="UP001279410"/>
    </source>
</evidence>
<dbReference type="EMBL" id="BRZM01000126">
    <property type="protein sequence ID" value="GLD68179.1"/>
    <property type="molecule type" value="Genomic_DNA"/>
</dbReference>
<evidence type="ECO:0000256" key="2">
    <source>
        <dbReference type="ARBA" id="ARBA00022490"/>
    </source>
</evidence>
<dbReference type="PROSITE" id="PS51830">
    <property type="entry name" value="FIIND"/>
    <property type="match status" value="1"/>
</dbReference>
<accession>A0AAD3NBE3</accession>
<evidence type="ECO:0000256" key="1">
    <source>
        <dbReference type="ARBA" id="ARBA00004514"/>
    </source>
</evidence>
<comment type="subcellular location">
    <subcellularLocation>
        <location evidence="1">Cytoplasm</location>
        <location evidence="1">Cytosol</location>
    </subcellularLocation>
</comment>
<dbReference type="GO" id="GO:0005829">
    <property type="term" value="C:cytosol"/>
    <property type="evidence" value="ECO:0007669"/>
    <property type="project" value="UniProtKB-SubCell"/>
</dbReference>
<dbReference type="Pfam" id="PF13553">
    <property type="entry name" value="FIIND"/>
    <property type="match status" value="1"/>
</dbReference>
<reference evidence="4" key="1">
    <citation type="submission" date="2022-08" db="EMBL/GenBank/DDBJ databases">
        <title>Genome sequencing of akame (Lates japonicus).</title>
        <authorList>
            <person name="Hashiguchi Y."/>
            <person name="Takahashi H."/>
        </authorList>
    </citation>
    <scope>NUCLEOTIDE SEQUENCE</scope>
    <source>
        <strain evidence="4">Kochi</strain>
    </source>
</reference>
<dbReference type="AlphaFoldDB" id="A0AAD3NBE3"/>
<protein>
    <submittedName>
        <fullName evidence="4">Caspase recruitment domain-containing protein 8-like isoform X1</fullName>
    </submittedName>
</protein>
<evidence type="ECO:0000313" key="4">
    <source>
        <dbReference type="EMBL" id="GLD68179.1"/>
    </source>
</evidence>
<keyword evidence="5" id="KW-1185">Reference proteome</keyword>
<organism evidence="4 5">
    <name type="scientific">Lates japonicus</name>
    <name type="common">Japanese lates</name>
    <dbReference type="NCBI Taxonomy" id="270547"/>
    <lineage>
        <taxon>Eukaryota</taxon>
        <taxon>Metazoa</taxon>
        <taxon>Chordata</taxon>
        <taxon>Craniata</taxon>
        <taxon>Vertebrata</taxon>
        <taxon>Euteleostomi</taxon>
        <taxon>Actinopterygii</taxon>
        <taxon>Neopterygii</taxon>
        <taxon>Teleostei</taxon>
        <taxon>Neoteleostei</taxon>
        <taxon>Acanthomorphata</taxon>
        <taxon>Carangaria</taxon>
        <taxon>Carangaria incertae sedis</taxon>
        <taxon>Centropomidae</taxon>
        <taxon>Lates</taxon>
    </lineage>
</organism>
<proteinExistence type="predicted"/>
<sequence length="172" mass="19061">MSREGKLSFRVAQVWDEQLLQAAGKVPAGPLFDIKCPEDAVSQLQPLPHCETTPVLPSDGLSVVHISDHGMSILDPQEITETHVVVDVLTSLPRLENVPLQESALFDLKYGPNYHPTFEIRLKLGTEEATVTVQDQEKKLVWEYNVDLTGPDLHKIYQGEGILGEEAALLPE</sequence>
<comment type="caution">
    <text evidence="4">The sequence shown here is derived from an EMBL/GenBank/DDBJ whole genome shotgun (WGS) entry which is preliminary data.</text>
</comment>
<dbReference type="Pfam" id="PF23679">
    <property type="entry name" value="UPA-FIIND"/>
    <property type="match status" value="1"/>
</dbReference>
<feature type="domain" description="FIIND" evidence="3">
    <location>
        <begin position="1"/>
        <end position="172"/>
    </location>
</feature>
<keyword evidence="2" id="KW-0963">Cytoplasm</keyword>